<evidence type="ECO:0000256" key="8">
    <source>
        <dbReference type="ARBA" id="ARBA00022989"/>
    </source>
</evidence>
<keyword evidence="7 11" id="KW-0135">Cellulose biosynthesis</keyword>
<dbReference type="PRINTS" id="PR01439">
    <property type="entry name" value="CELLSNTHASEA"/>
</dbReference>
<dbReference type="GO" id="GO:0030244">
    <property type="term" value="P:cellulose biosynthetic process"/>
    <property type="evidence" value="ECO:0007669"/>
    <property type="project" value="UniProtKB-KW"/>
</dbReference>
<comment type="pathway">
    <text evidence="11">Glycan metabolism; bacterial cellulose biosynthesis.</text>
</comment>
<dbReference type="InterPro" id="IPR003919">
    <property type="entry name" value="Cell_synth_A"/>
</dbReference>
<dbReference type="SUPFAM" id="SSF141371">
    <property type="entry name" value="PilZ domain-like"/>
    <property type="match status" value="1"/>
</dbReference>
<comment type="caution">
    <text evidence="14">The sequence shown here is derived from an EMBL/GenBank/DDBJ whole genome shotgun (WGS) entry which is preliminary data.</text>
</comment>
<evidence type="ECO:0000256" key="3">
    <source>
        <dbReference type="ARBA" id="ARBA00022519"/>
    </source>
</evidence>
<feature type="transmembrane region" description="Helical" evidence="11">
    <location>
        <begin position="515"/>
        <end position="534"/>
    </location>
</feature>
<dbReference type="InterPro" id="IPR009875">
    <property type="entry name" value="PilZ_domain"/>
</dbReference>
<dbReference type="Proteomes" id="UP000554286">
    <property type="component" value="Unassembled WGS sequence"/>
</dbReference>
<feature type="transmembrane region" description="Helical" evidence="11">
    <location>
        <begin position="53"/>
        <end position="71"/>
    </location>
</feature>
<evidence type="ECO:0000256" key="7">
    <source>
        <dbReference type="ARBA" id="ARBA00022916"/>
    </source>
</evidence>
<evidence type="ECO:0000313" key="14">
    <source>
        <dbReference type="EMBL" id="MBB4265082.1"/>
    </source>
</evidence>
<dbReference type="AlphaFoldDB" id="A0A7W6W955"/>
<evidence type="ECO:0000313" key="15">
    <source>
        <dbReference type="Proteomes" id="UP000554286"/>
    </source>
</evidence>
<proteinExistence type="predicted"/>
<keyword evidence="8 11" id="KW-1133">Transmembrane helix</keyword>
<dbReference type="Pfam" id="PF07238">
    <property type="entry name" value="PilZ"/>
    <property type="match status" value="1"/>
</dbReference>
<feature type="transmembrane region" description="Helical" evidence="11">
    <location>
        <begin position="439"/>
        <end position="458"/>
    </location>
</feature>
<name>A0A7W6W955_9PROT</name>
<dbReference type="PANTHER" id="PTHR43867:SF2">
    <property type="entry name" value="CELLULOSE SYNTHASE CATALYTIC SUBUNIT A [UDP-FORMING]"/>
    <property type="match status" value="1"/>
</dbReference>
<keyword evidence="6 11" id="KW-0812">Transmembrane</keyword>
<evidence type="ECO:0000256" key="6">
    <source>
        <dbReference type="ARBA" id="ARBA00022692"/>
    </source>
</evidence>
<dbReference type="RefSeq" id="WP_184042691.1">
    <property type="nucleotide sequence ID" value="NZ_JACIGK010000003.1"/>
</dbReference>
<keyword evidence="11" id="KW-0973">c-di-GMP</keyword>
<dbReference type="GO" id="GO:0016760">
    <property type="term" value="F:cellulose synthase (UDP-forming) activity"/>
    <property type="evidence" value="ECO:0007669"/>
    <property type="project" value="UniProtKB-EC"/>
</dbReference>
<keyword evidence="15" id="KW-1185">Reference proteome</keyword>
<dbReference type="GO" id="GO:0035438">
    <property type="term" value="F:cyclic-di-GMP binding"/>
    <property type="evidence" value="ECO:0007669"/>
    <property type="project" value="InterPro"/>
</dbReference>
<dbReference type="Gene3D" id="3.90.550.10">
    <property type="entry name" value="Spore Coat Polysaccharide Biosynthesis Protein SpsA, Chain A"/>
    <property type="match status" value="1"/>
</dbReference>
<dbReference type="Gene3D" id="2.40.10.220">
    <property type="entry name" value="predicted glycosyltransferase like domains"/>
    <property type="match status" value="1"/>
</dbReference>
<keyword evidence="2 11" id="KW-1003">Cell membrane</keyword>
<comment type="function">
    <text evidence="11">Catalytic subunit of cellulose synthase. It polymerizes uridine 5'-diphosphate glucose to cellulose.</text>
</comment>
<keyword evidence="9 11" id="KW-0472">Membrane</keyword>
<dbReference type="CDD" id="cd06421">
    <property type="entry name" value="CESA_CelA_like"/>
    <property type="match status" value="1"/>
</dbReference>
<sequence length="737" mass="84287">MPLLGWVWIGLAVLCAMLAALPVDSSAQILMVMICLLAVFLLRPMVPRDDPNSVLRIIVLFLALFISFRYFGWRTFVSLHYDTFLDALPGLILYVAEIYAFSVALLGLFVAIYPAHRRDPPPVPVGAPMPTVDVFIPTYNEDPDLLETTIRAACLIRYPQDLLRIYLLDDGGTDQKCTDEDPETAQAARARREHLQAMCQRLGITYVTRPRNEMAKAGNVNHAFRQTGGDLILILDADHVPTMDILENTVDWFRASPSTFLVQTPHFMINPDPIERNLLKSFSRSPSENEMFYRTIQCGLDFWDASFFCGSAAILRRSALEEANGFLGETITEDAETALDLHARGYRSIYLERAMVAGLSPETFADFVIQRMRWTQGMVQIFLLKNPVFRPGLSWHQRLGYINSSLFWFFPFARLVFVLAPLMYLILGMRVYNATLTEVMIYTVPHMIAVFYMTDVLFGRVRWPFVSELYEVLQSVFTGRALWQVIRNPRKPRFVVTPKGRTLNQDFISPYVRPFYVLLVLVVTGIFFGVWRYSVIDIDRDLTVVAFAWNLFNLMILLGSLGALLEQRQRRAAPRMPSRYKGSLTIKDTTIPCMIVDLSQGGARISLDMPAPDDWASGDQGILEAIRGDGARFRMNLELRAKWMSGRFEQLGTVFRPRTDDEVFDAVALAFGDSARWETFVSRRTRPMMFWRALWVTLRLGRMAVTEHFKMLFSRPLARLFRRAPRTRTRAAQAESV</sequence>
<comment type="cofactor">
    <cofactor evidence="11">
        <name>Mg(2+)</name>
        <dbReference type="ChEBI" id="CHEBI:18420"/>
    </cofactor>
</comment>
<dbReference type="SUPFAM" id="SSF53448">
    <property type="entry name" value="Nucleotide-diphospho-sugar transferases"/>
    <property type="match status" value="1"/>
</dbReference>
<dbReference type="EMBL" id="JACIGK010000003">
    <property type="protein sequence ID" value="MBB4265082.1"/>
    <property type="molecule type" value="Genomic_DNA"/>
</dbReference>
<dbReference type="Pfam" id="PF13632">
    <property type="entry name" value="Glyco_trans_2_3"/>
    <property type="match status" value="1"/>
</dbReference>
<protein>
    <recommendedName>
        <fullName evidence="11">Cellulose synthase catalytic subunit [UDP-forming]</fullName>
        <ecNumber evidence="11">2.4.1.12</ecNumber>
    </recommendedName>
</protein>
<dbReference type="NCBIfam" id="TIGR03030">
    <property type="entry name" value="CelA"/>
    <property type="match status" value="1"/>
</dbReference>
<keyword evidence="4 11" id="KW-0328">Glycosyltransferase</keyword>
<feature type="transmembrane region" description="Helical" evidence="11">
    <location>
        <begin position="406"/>
        <end position="427"/>
    </location>
</feature>
<keyword evidence="5 11" id="KW-0808">Transferase</keyword>
<evidence type="ECO:0000256" key="4">
    <source>
        <dbReference type="ARBA" id="ARBA00022676"/>
    </source>
</evidence>
<evidence type="ECO:0000256" key="11">
    <source>
        <dbReference type="RuleBase" id="RU365020"/>
    </source>
</evidence>
<evidence type="ECO:0000256" key="5">
    <source>
        <dbReference type="ARBA" id="ARBA00022679"/>
    </source>
</evidence>
<organism evidence="14 15">
    <name type="scientific">Roseospira visakhapatnamensis</name>
    <dbReference type="NCBI Taxonomy" id="390880"/>
    <lineage>
        <taxon>Bacteria</taxon>
        <taxon>Pseudomonadati</taxon>
        <taxon>Pseudomonadota</taxon>
        <taxon>Alphaproteobacteria</taxon>
        <taxon>Rhodospirillales</taxon>
        <taxon>Rhodospirillaceae</taxon>
        <taxon>Roseospira</taxon>
    </lineage>
</organism>
<feature type="transmembrane region" description="Helical" evidence="11">
    <location>
        <begin position="546"/>
        <end position="565"/>
    </location>
</feature>
<dbReference type="InterPro" id="IPR050321">
    <property type="entry name" value="Glycosyltr_2/OpgH_subfam"/>
</dbReference>
<reference evidence="14 15" key="1">
    <citation type="submission" date="2020-08" db="EMBL/GenBank/DDBJ databases">
        <title>Genome sequencing of Purple Non-Sulfur Bacteria from various extreme environments.</title>
        <authorList>
            <person name="Mayer M."/>
        </authorList>
    </citation>
    <scope>NUCLEOTIDE SEQUENCE [LARGE SCALE GENOMIC DNA]</scope>
    <source>
        <strain evidence="14 15">JA131</strain>
    </source>
</reference>
<evidence type="ECO:0000256" key="1">
    <source>
        <dbReference type="ARBA" id="ARBA00004429"/>
    </source>
</evidence>
<feature type="domain" description="Glycosyltransferase 2-like" evidence="13">
    <location>
        <begin position="231"/>
        <end position="452"/>
    </location>
</feature>
<feature type="transmembrane region" description="Helical" evidence="11">
    <location>
        <begin position="91"/>
        <end position="113"/>
    </location>
</feature>
<dbReference type="InterPro" id="IPR029044">
    <property type="entry name" value="Nucleotide-diphossugar_trans"/>
</dbReference>
<comment type="subcellular location">
    <subcellularLocation>
        <location evidence="1">Cell inner membrane</location>
        <topology evidence="1">Multi-pass membrane protein</topology>
    </subcellularLocation>
</comment>
<comment type="catalytic activity">
    <reaction evidence="10 11">
        <text>[(1-&gt;4)-beta-D-glucosyl](n) + UDP-alpha-D-glucose = [(1-&gt;4)-beta-D-glucosyl](n+1) + UDP + H(+)</text>
        <dbReference type="Rhea" id="RHEA:19929"/>
        <dbReference type="Rhea" id="RHEA-COMP:10033"/>
        <dbReference type="Rhea" id="RHEA-COMP:10034"/>
        <dbReference type="ChEBI" id="CHEBI:15378"/>
        <dbReference type="ChEBI" id="CHEBI:18246"/>
        <dbReference type="ChEBI" id="CHEBI:58223"/>
        <dbReference type="ChEBI" id="CHEBI:58885"/>
        <dbReference type="EC" id="2.4.1.12"/>
    </reaction>
</comment>
<dbReference type="GO" id="GO:0006011">
    <property type="term" value="P:UDP-alpha-D-glucose metabolic process"/>
    <property type="evidence" value="ECO:0007669"/>
    <property type="project" value="InterPro"/>
</dbReference>
<dbReference type="EC" id="2.4.1.12" evidence="11"/>
<evidence type="ECO:0000256" key="2">
    <source>
        <dbReference type="ARBA" id="ARBA00022475"/>
    </source>
</evidence>
<evidence type="ECO:0000259" key="12">
    <source>
        <dbReference type="Pfam" id="PF07238"/>
    </source>
</evidence>
<accession>A0A7W6W955</accession>
<gene>
    <name evidence="14" type="ORF">GGD89_000693</name>
</gene>
<evidence type="ECO:0000256" key="9">
    <source>
        <dbReference type="ARBA" id="ARBA00023136"/>
    </source>
</evidence>
<keyword evidence="3 11" id="KW-0997">Cell inner membrane</keyword>
<dbReference type="UniPathway" id="UPA00694"/>
<feature type="domain" description="PilZ" evidence="12">
    <location>
        <begin position="569"/>
        <end position="656"/>
    </location>
</feature>
<evidence type="ECO:0000259" key="13">
    <source>
        <dbReference type="Pfam" id="PF13632"/>
    </source>
</evidence>
<dbReference type="PANTHER" id="PTHR43867">
    <property type="entry name" value="CELLULOSE SYNTHASE CATALYTIC SUBUNIT A [UDP-FORMING]"/>
    <property type="match status" value="1"/>
</dbReference>
<evidence type="ECO:0000256" key="10">
    <source>
        <dbReference type="ARBA" id="ARBA00048682"/>
    </source>
</evidence>
<feature type="transmembrane region" description="Helical" evidence="11">
    <location>
        <begin position="29"/>
        <end position="46"/>
    </location>
</feature>
<dbReference type="GO" id="GO:0005886">
    <property type="term" value="C:plasma membrane"/>
    <property type="evidence" value="ECO:0007669"/>
    <property type="project" value="UniProtKB-SubCell"/>
</dbReference>
<dbReference type="InterPro" id="IPR001173">
    <property type="entry name" value="Glyco_trans_2-like"/>
</dbReference>